<dbReference type="EMBL" id="JABSNM010000040">
    <property type="protein sequence ID" value="NRT58654.1"/>
    <property type="molecule type" value="Genomic_DNA"/>
</dbReference>
<gene>
    <name evidence="2" type="ORF">HNQ01_004434</name>
</gene>
<evidence type="ECO:0000313" key="3">
    <source>
        <dbReference type="Proteomes" id="UP001516061"/>
    </source>
</evidence>
<feature type="chain" id="PRO_5046954714" evidence="1">
    <location>
        <begin position="33"/>
        <end position="124"/>
    </location>
</feature>
<organism evidence="2 3">
    <name type="scientific">Sphaerotilus uruguayifluvii</name>
    <dbReference type="NCBI Taxonomy" id="2735897"/>
    <lineage>
        <taxon>Bacteria</taxon>
        <taxon>Pseudomonadati</taxon>
        <taxon>Pseudomonadota</taxon>
        <taxon>Betaproteobacteria</taxon>
        <taxon>Burkholderiales</taxon>
        <taxon>Sphaerotilaceae</taxon>
        <taxon>Sphaerotilus</taxon>
    </lineage>
</organism>
<keyword evidence="3" id="KW-1185">Reference proteome</keyword>
<reference evidence="2 3" key="1">
    <citation type="submission" date="2020-05" db="EMBL/GenBank/DDBJ databases">
        <title>Genomic Encyclopedia of Type Strains, Phase IV (KMG-V): Genome sequencing to study the core and pangenomes of soil and plant-associated prokaryotes.</title>
        <authorList>
            <person name="Whitman W."/>
        </authorList>
    </citation>
    <scope>NUCLEOTIDE SEQUENCE [LARGE SCALE GENOMIC DNA]</scope>
    <source>
        <strain evidence="2 3">C29</strain>
    </source>
</reference>
<evidence type="ECO:0000256" key="1">
    <source>
        <dbReference type="SAM" id="SignalP"/>
    </source>
</evidence>
<evidence type="ECO:0000313" key="2">
    <source>
        <dbReference type="EMBL" id="NRT58654.1"/>
    </source>
</evidence>
<proteinExistence type="predicted"/>
<dbReference type="RefSeq" id="WP_173807653.1">
    <property type="nucleotide sequence ID" value="NZ_JABSNM010000040.1"/>
</dbReference>
<protein>
    <submittedName>
        <fullName evidence="2">Uncharacterized protein</fullName>
    </submittedName>
</protein>
<feature type="signal peptide" evidence="1">
    <location>
        <begin position="1"/>
        <end position="32"/>
    </location>
</feature>
<accession>A0ABX2G8M2</accession>
<keyword evidence="1" id="KW-0732">Signal</keyword>
<name>A0ABX2G8M2_9BURK</name>
<dbReference type="Proteomes" id="UP001516061">
    <property type="component" value="Unassembled WGS sequence"/>
</dbReference>
<sequence length="124" mass="13228">MQPLAFKMTSPRPARQWAMAALAMLASLPALAQHAHSPAAEAQTPPPPSFVASTAKSFAQLMDDAMAVMRIGISNGLVCEKPGKPDSALGGQPMPAWMAWNWRLGRCLVWIRPALTARLALVGP</sequence>
<comment type="caution">
    <text evidence="2">The sequence shown here is derived from an EMBL/GenBank/DDBJ whole genome shotgun (WGS) entry which is preliminary data.</text>
</comment>